<dbReference type="Gene3D" id="3.30.780.10">
    <property type="entry name" value="SUI1-like domain"/>
    <property type="match status" value="1"/>
</dbReference>
<dbReference type="KEGG" id="kla:KLLA0_C08569g"/>
<comment type="similarity">
    <text evidence="2">Belongs to the mitochondrion-specific ribosomal protein mL49 family.</text>
</comment>
<dbReference type="InterPro" id="IPR007740">
    <property type="entry name" value="Ribosomal_mL49"/>
</dbReference>
<comment type="subcellular location">
    <subcellularLocation>
        <location evidence="1">Mitochondrion</location>
    </subcellularLocation>
</comment>
<protein>
    <recommendedName>
        <fullName evidence="6">Large ribosomal subunit protein mL49</fullName>
    </recommendedName>
</protein>
<dbReference type="PANTHER" id="PTHR13477:SF0">
    <property type="entry name" value="LARGE RIBOSOMAL SUBUNIT PROTEIN ML49"/>
    <property type="match status" value="1"/>
</dbReference>
<evidence type="ECO:0000256" key="2">
    <source>
        <dbReference type="ARBA" id="ARBA00005677"/>
    </source>
</evidence>
<dbReference type="Proteomes" id="UP000000598">
    <property type="component" value="Chromosome C"/>
</dbReference>
<dbReference type="GO" id="GO:0003735">
    <property type="term" value="F:structural constituent of ribosome"/>
    <property type="evidence" value="ECO:0007669"/>
    <property type="project" value="InterPro"/>
</dbReference>
<keyword evidence="8" id="KW-1185">Reference proteome</keyword>
<evidence type="ECO:0000256" key="1">
    <source>
        <dbReference type="ARBA" id="ARBA00004173"/>
    </source>
</evidence>
<evidence type="ECO:0000256" key="4">
    <source>
        <dbReference type="ARBA" id="ARBA00023128"/>
    </source>
</evidence>
<organism evidence="7 8">
    <name type="scientific">Kluyveromyces lactis (strain ATCC 8585 / CBS 2359 / DSM 70799 / NBRC 1267 / NRRL Y-1140 / WM37)</name>
    <name type="common">Yeast</name>
    <name type="synonym">Candida sphaerica</name>
    <dbReference type="NCBI Taxonomy" id="284590"/>
    <lineage>
        <taxon>Eukaryota</taxon>
        <taxon>Fungi</taxon>
        <taxon>Dikarya</taxon>
        <taxon>Ascomycota</taxon>
        <taxon>Saccharomycotina</taxon>
        <taxon>Saccharomycetes</taxon>
        <taxon>Saccharomycetales</taxon>
        <taxon>Saccharomycetaceae</taxon>
        <taxon>Kluyveromyces</taxon>
    </lineage>
</organism>
<dbReference type="OMA" id="PHISKKA"/>
<dbReference type="PANTHER" id="PTHR13477">
    <property type="entry name" value="MITOCHONDRIAL 39S RIBOSOMAL PROTEIN L49"/>
    <property type="match status" value="1"/>
</dbReference>
<evidence type="ECO:0000313" key="7">
    <source>
        <dbReference type="EMBL" id="CAH01433.1"/>
    </source>
</evidence>
<dbReference type="HOGENOM" id="CLU_132729_0_0_1"/>
<dbReference type="PaxDb" id="284590-Q6CU07"/>
<dbReference type="STRING" id="284590.Q6CU07"/>
<gene>
    <name evidence="7" type="ORF">KLLA0_C08569g</name>
</gene>
<dbReference type="InParanoid" id="Q6CU07"/>
<evidence type="ECO:0000256" key="5">
    <source>
        <dbReference type="ARBA" id="ARBA00023274"/>
    </source>
</evidence>
<dbReference type="GO" id="GO:0006412">
    <property type="term" value="P:translation"/>
    <property type="evidence" value="ECO:0007669"/>
    <property type="project" value="InterPro"/>
</dbReference>
<dbReference type="GO" id="GO:0005762">
    <property type="term" value="C:mitochondrial large ribosomal subunit"/>
    <property type="evidence" value="ECO:0007669"/>
    <property type="project" value="TreeGrafter"/>
</dbReference>
<name>Q6CU07_KLULA</name>
<evidence type="ECO:0000256" key="6">
    <source>
        <dbReference type="ARBA" id="ARBA00035191"/>
    </source>
</evidence>
<keyword evidence="4" id="KW-0496">Mitochondrion</keyword>
<keyword evidence="5" id="KW-0687">Ribonucleoprotein</keyword>
<accession>Q6CU07</accession>
<reference evidence="7 8" key="1">
    <citation type="journal article" date="2004" name="Nature">
        <title>Genome evolution in yeasts.</title>
        <authorList>
            <consortium name="Genolevures"/>
            <person name="Dujon B."/>
            <person name="Sherman D."/>
            <person name="Fischer G."/>
            <person name="Durrens P."/>
            <person name="Casaregola S."/>
            <person name="Lafontaine I."/>
            <person name="de Montigny J."/>
            <person name="Marck C."/>
            <person name="Neuveglise C."/>
            <person name="Talla E."/>
            <person name="Goffard N."/>
            <person name="Frangeul L."/>
            <person name="Aigle M."/>
            <person name="Anthouard V."/>
            <person name="Babour A."/>
            <person name="Barbe V."/>
            <person name="Barnay S."/>
            <person name="Blanchin S."/>
            <person name="Beckerich J.M."/>
            <person name="Beyne E."/>
            <person name="Bleykasten C."/>
            <person name="Boisrame A."/>
            <person name="Boyer J."/>
            <person name="Cattolico L."/>
            <person name="Confanioleri F."/>
            <person name="de Daruvar A."/>
            <person name="Despons L."/>
            <person name="Fabre E."/>
            <person name="Fairhead C."/>
            <person name="Ferry-Dumazet H."/>
            <person name="Groppi A."/>
            <person name="Hantraye F."/>
            <person name="Hennequin C."/>
            <person name="Jauniaux N."/>
            <person name="Joyet P."/>
            <person name="Kachouri R."/>
            <person name="Kerrest A."/>
            <person name="Koszul R."/>
            <person name="Lemaire M."/>
            <person name="Lesur I."/>
            <person name="Ma L."/>
            <person name="Muller H."/>
            <person name="Nicaud J.M."/>
            <person name="Nikolski M."/>
            <person name="Oztas S."/>
            <person name="Ozier-Kalogeropoulos O."/>
            <person name="Pellenz S."/>
            <person name="Potier S."/>
            <person name="Richard G.F."/>
            <person name="Straub M.L."/>
            <person name="Suleau A."/>
            <person name="Swennene D."/>
            <person name="Tekaia F."/>
            <person name="Wesolowski-Louvel M."/>
            <person name="Westhof E."/>
            <person name="Wirth B."/>
            <person name="Zeniou-Meyer M."/>
            <person name="Zivanovic I."/>
            <person name="Bolotin-Fukuhara M."/>
            <person name="Thierry A."/>
            <person name="Bouchier C."/>
            <person name="Caudron B."/>
            <person name="Scarpelli C."/>
            <person name="Gaillardin C."/>
            <person name="Weissenbach J."/>
            <person name="Wincker P."/>
            <person name="Souciet J.L."/>
        </authorList>
    </citation>
    <scope>NUCLEOTIDE SEQUENCE [LARGE SCALE GENOMIC DNA]</scope>
    <source>
        <strain evidence="8">ATCC 8585 / CBS 2359 / DSM 70799 / NBRC 1267 / NRRL Y-1140 / WM37</strain>
    </source>
</reference>
<evidence type="ECO:0000256" key="3">
    <source>
        <dbReference type="ARBA" id="ARBA00022980"/>
    </source>
</evidence>
<proteinExistence type="inferred from homology"/>
<dbReference type="eggNOG" id="KOG4034">
    <property type="taxonomic scope" value="Eukaryota"/>
</dbReference>
<evidence type="ECO:0000313" key="8">
    <source>
        <dbReference type="Proteomes" id="UP000000598"/>
    </source>
</evidence>
<sequence length="177" mass="20120">MLTRVTRSFAAMSPRSFRICTRLQSTQAQQPQQQENSEIELLNELKSEMDKLGPLSDAESAELSALFDSQSPFTVFPKLEDVSPEEVVGAAPFGKKTYFIQRSINGNLPVYTDYKNSNKIVTEIRKIQGDPVQLRNDLQERLPFIPKKYWKVILQSNKIIIEGDATKHVKRALATTF</sequence>
<dbReference type="FunCoup" id="Q6CU07">
    <property type="interactions" value="168"/>
</dbReference>
<dbReference type="Pfam" id="PF05046">
    <property type="entry name" value="Img2"/>
    <property type="match status" value="1"/>
</dbReference>
<keyword evidence="3" id="KW-0689">Ribosomal protein</keyword>
<dbReference type="EMBL" id="CR382123">
    <property type="protein sequence ID" value="CAH01433.1"/>
    <property type="molecule type" value="Genomic_DNA"/>
</dbReference>
<dbReference type="AlphaFoldDB" id="Q6CU07"/>